<dbReference type="InterPro" id="IPR012951">
    <property type="entry name" value="BBE"/>
</dbReference>
<name>A0A0D2N0C1_HYPSF</name>
<dbReference type="InterPro" id="IPR006094">
    <property type="entry name" value="Oxid_FAD_bind_N"/>
</dbReference>
<evidence type="ECO:0000313" key="8">
    <source>
        <dbReference type="Proteomes" id="UP000054270"/>
    </source>
</evidence>
<organism evidence="7 8">
    <name type="scientific">Hypholoma sublateritium (strain FD-334 SS-4)</name>
    <dbReference type="NCBI Taxonomy" id="945553"/>
    <lineage>
        <taxon>Eukaryota</taxon>
        <taxon>Fungi</taxon>
        <taxon>Dikarya</taxon>
        <taxon>Basidiomycota</taxon>
        <taxon>Agaricomycotina</taxon>
        <taxon>Agaricomycetes</taxon>
        <taxon>Agaricomycetidae</taxon>
        <taxon>Agaricales</taxon>
        <taxon>Agaricineae</taxon>
        <taxon>Strophariaceae</taxon>
        <taxon>Hypholoma</taxon>
    </lineage>
</organism>
<comment type="similarity">
    <text evidence="2">Belongs to the oxygen-dependent FAD-linked oxidoreductase family.</text>
</comment>
<dbReference type="SUPFAM" id="SSF56176">
    <property type="entry name" value="FAD-binding/transporter-associated domain-like"/>
    <property type="match status" value="1"/>
</dbReference>
<reference evidence="8" key="1">
    <citation type="submission" date="2014-04" db="EMBL/GenBank/DDBJ databases">
        <title>Evolutionary Origins and Diversification of the Mycorrhizal Mutualists.</title>
        <authorList>
            <consortium name="DOE Joint Genome Institute"/>
            <consortium name="Mycorrhizal Genomics Consortium"/>
            <person name="Kohler A."/>
            <person name="Kuo A."/>
            <person name="Nagy L.G."/>
            <person name="Floudas D."/>
            <person name="Copeland A."/>
            <person name="Barry K.W."/>
            <person name="Cichocki N."/>
            <person name="Veneault-Fourrey C."/>
            <person name="LaButti K."/>
            <person name="Lindquist E.A."/>
            <person name="Lipzen A."/>
            <person name="Lundell T."/>
            <person name="Morin E."/>
            <person name="Murat C."/>
            <person name="Riley R."/>
            <person name="Ohm R."/>
            <person name="Sun H."/>
            <person name="Tunlid A."/>
            <person name="Henrissat B."/>
            <person name="Grigoriev I.V."/>
            <person name="Hibbett D.S."/>
            <person name="Martin F."/>
        </authorList>
    </citation>
    <scope>NUCLEOTIDE SEQUENCE [LARGE SCALE GENOMIC DNA]</scope>
    <source>
        <strain evidence="8">FD-334 SS-4</strain>
    </source>
</reference>
<evidence type="ECO:0000313" key="7">
    <source>
        <dbReference type="EMBL" id="KJA29833.1"/>
    </source>
</evidence>
<dbReference type="InterPro" id="IPR016167">
    <property type="entry name" value="FAD-bd_PCMH_sub1"/>
</dbReference>
<gene>
    <name evidence="7" type="ORF">HYPSUDRAFT_196163</name>
</gene>
<keyword evidence="4" id="KW-0274">FAD</keyword>
<dbReference type="Pfam" id="PF08031">
    <property type="entry name" value="BBE"/>
    <property type="match status" value="1"/>
</dbReference>
<evidence type="ECO:0000259" key="6">
    <source>
        <dbReference type="PROSITE" id="PS51387"/>
    </source>
</evidence>
<keyword evidence="3" id="KW-0285">Flavoprotein</keyword>
<dbReference type="InterPro" id="IPR016166">
    <property type="entry name" value="FAD-bd_PCMH"/>
</dbReference>
<dbReference type="Pfam" id="PF01565">
    <property type="entry name" value="FAD_binding_4"/>
    <property type="match status" value="1"/>
</dbReference>
<protein>
    <recommendedName>
        <fullName evidence="6">FAD-binding PCMH-type domain-containing protein</fullName>
    </recommendedName>
</protein>
<dbReference type="EMBL" id="KN817518">
    <property type="protein sequence ID" value="KJA29833.1"/>
    <property type="molecule type" value="Genomic_DNA"/>
</dbReference>
<dbReference type="PROSITE" id="PS51387">
    <property type="entry name" value="FAD_PCMH"/>
    <property type="match status" value="1"/>
</dbReference>
<dbReference type="GO" id="GO:0071949">
    <property type="term" value="F:FAD binding"/>
    <property type="evidence" value="ECO:0007669"/>
    <property type="project" value="InterPro"/>
</dbReference>
<feature type="domain" description="FAD-binding PCMH-type" evidence="6">
    <location>
        <begin position="34"/>
        <end position="206"/>
    </location>
</feature>
<dbReference type="STRING" id="945553.A0A0D2N0C1"/>
<dbReference type="GO" id="GO:0016491">
    <property type="term" value="F:oxidoreductase activity"/>
    <property type="evidence" value="ECO:0007669"/>
    <property type="project" value="UniProtKB-KW"/>
</dbReference>
<dbReference type="OMA" id="TIMANFH"/>
<dbReference type="AlphaFoldDB" id="A0A0D2N0C1"/>
<evidence type="ECO:0000256" key="5">
    <source>
        <dbReference type="ARBA" id="ARBA00023002"/>
    </source>
</evidence>
<dbReference type="InterPro" id="IPR036318">
    <property type="entry name" value="FAD-bd_PCMH-like_sf"/>
</dbReference>
<dbReference type="PANTHER" id="PTHR42973">
    <property type="entry name" value="BINDING OXIDOREDUCTASE, PUTATIVE (AFU_ORTHOLOGUE AFUA_1G17690)-RELATED"/>
    <property type="match status" value="1"/>
</dbReference>
<evidence type="ECO:0000256" key="1">
    <source>
        <dbReference type="ARBA" id="ARBA00001974"/>
    </source>
</evidence>
<evidence type="ECO:0000256" key="4">
    <source>
        <dbReference type="ARBA" id="ARBA00022827"/>
    </source>
</evidence>
<accession>A0A0D2N0C1</accession>
<dbReference type="InterPro" id="IPR050416">
    <property type="entry name" value="FAD-linked_Oxidoreductase"/>
</dbReference>
<evidence type="ECO:0000256" key="2">
    <source>
        <dbReference type="ARBA" id="ARBA00005466"/>
    </source>
</evidence>
<dbReference type="Gene3D" id="3.40.462.20">
    <property type="match status" value="1"/>
</dbReference>
<proteinExistence type="inferred from homology"/>
<keyword evidence="5" id="KW-0560">Oxidoreductase</keyword>
<comment type="cofactor">
    <cofactor evidence="1">
        <name>FAD</name>
        <dbReference type="ChEBI" id="CHEBI:57692"/>
    </cofactor>
</comment>
<dbReference type="Gene3D" id="3.30.465.10">
    <property type="match status" value="1"/>
</dbReference>
<evidence type="ECO:0000256" key="3">
    <source>
        <dbReference type="ARBA" id="ARBA00022630"/>
    </source>
</evidence>
<sequence>MTSSSDPFAIQGQVVTAESGDEYINAISRASHFSILKPQTIFFPTDFADIPPILQYAIAQNPPLEIAVKGGGVHCSPWASSEGGVVIDLAKLNHVSLSPDKKAITVQGGAVWGDVYKVCQEEQVDVVGSPLWFVGVGGFTLGGGYGPLSGEYGLTIDNLLSAVVVLSDGRIVTASPTQEPDLFWAIRGGGNQFGIVVQFTFKTHPLAGPFSVGTLIYDGNDLEVPQVLKTIQDWKANQSSKSRLSVMFIRPGPHFTPKILVLPWSIGPNVDEVLSPFRENVKPLVNVIKSVPDLFTLSHGSDASFAHAPKRLIIRGGFVADLWTDMFLEVWKRWCEHTEGNEDVRSSGVMWDITSPSKIAEVGESETAAHVRKYHHWFSVQGRSHKNSADDLNKAFVSSVASYIREFNTHQTGEDLGVWLSMAQGDEGAEAVFGANLPRLREVKARYDPIKLWSKGVVIEPDFNQL</sequence>
<keyword evidence="8" id="KW-1185">Reference proteome</keyword>
<dbReference type="Gene3D" id="3.30.43.10">
    <property type="entry name" value="Uridine Diphospho-n-acetylenolpyruvylglucosamine Reductase, domain 2"/>
    <property type="match status" value="1"/>
</dbReference>
<dbReference type="PANTHER" id="PTHR42973:SF39">
    <property type="entry name" value="FAD-BINDING PCMH-TYPE DOMAIN-CONTAINING PROTEIN"/>
    <property type="match status" value="1"/>
</dbReference>
<dbReference type="InterPro" id="IPR016169">
    <property type="entry name" value="FAD-bd_PCMH_sub2"/>
</dbReference>
<dbReference type="OrthoDB" id="415825at2759"/>
<dbReference type="Proteomes" id="UP000054270">
    <property type="component" value="Unassembled WGS sequence"/>
</dbReference>